<dbReference type="VEuPathDB" id="TriTrypDB:BSAL_52885"/>
<dbReference type="AlphaFoldDB" id="A0A0S4ILE5"/>
<dbReference type="Gene3D" id="3.40.50.1820">
    <property type="entry name" value="alpha/beta hydrolase"/>
    <property type="match status" value="1"/>
</dbReference>
<dbReference type="PANTHER" id="PTHR11802">
    <property type="entry name" value="SERINE PROTEASE FAMILY S10 SERINE CARBOXYPEPTIDASE"/>
    <property type="match status" value="1"/>
</dbReference>
<keyword evidence="5" id="KW-1185">Reference proteome</keyword>
<evidence type="ECO:0000313" key="5">
    <source>
        <dbReference type="Proteomes" id="UP000051952"/>
    </source>
</evidence>
<accession>A0A0S4ILE5</accession>
<organism evidence="4 5">
    <name type="scientific">Bodo saltans</name>
    <name type="common">Flagellated protozoan</name>
    <dbReference type="NCBI Taxonomy" id="75058"/>
    <lineage>
        <taxon>Eukaryota</taxon>
        <taxon>Discoba</taxon>
        <taxon>Euglenozoa</taxon>
        <taxon>Kinetoplastea</taxon>
        <taxon>Metakinetoplastina</taxon>
        <taxon>Eubodonida</taxon>
        <taxon>Bodonidae</taxon>
        <taxon>Bodo</taxon>
    </lineage>
</organism>
<evidence type="ECO:0000256" key="3">
    <source>
        <dbReference type="SAM" id="SignalP"/>
    </source>
</evidence>
<dbReference type="EMBL" id="CYKH01000101">
    <property type="protein sequence ID" value="CUE71137.1"/>
    <property type="molecule type" value="Genomic_DNA"/>
</dbReference>
<evidence type="ECO:0000256" key="1">
    <source>
        <dbReference type="ARBA" id="ARBA00009431"/>
    </source>
</evidence>
<feature type="chain" id="PRO_5006621425" evidence="3">
    <location>
        <begin position="32"/>
        <end position="578"/>
    </location>
</feature>
<reference evidence="5" key="1">
    <citation type="submission" date="2015-09" db="EMBL/GenBank/DDBJ databases">
        <authorList>
            <consortium name="Pathogen Informatics"/>
        </authorList>
    </citation>
    <scope>NUCLEOTIDE SEQUENCE [LARGE SCALE GENOMIC DNA]</scope>
    <source>
        <strain evidence="5">Lake Konstanz</strain>
    </source>
</reference>
<keyword evidence="3" id="KW-0732">Signal</keyword>
<dbReference type="Gene3D" id="3.40.50.12670">
    <property type="match status" value="1"/>
</dbReference>
<dbReference type="PRINTS" id="PR00724">
    <property type="entry name" value="CRBOXYPTASEC"/>
</dbReference>
<feature type="compositionally biased region" description="Basic residues" evidence="2">
    <location>
        <begin position="553"/>
        <end position="569"/>
    </location>
</feature>
<feature type="signal peptide" evidence="3">
    <location>
        <begin position="1"/>
        <end position="31"/>
    </location>
</feature>
<evidence type="ECO:0000256" key="2">
    <source>
        <dbReference type="SAM" id="MobiDB-lite"/>
    </source>
</evidence>
<comment type="similarity">
    <text evidence="1">Belongs to the peptidase S10 family.</text>
</comment>
<gene>
    <name evidence="4" type="ORF">BSAL_52885</name>
</gene>
<dbReference type="OrthoDB" id="443318at2759"/>
<dbReference type="SUPFAM" id="SSF53474">
    <property type="entry name" value="alpha/beta-Hydrolases"/>
    <property type="match status" value="1"/>
</dbReference>
<protein>
    <submittedName>
        <fullName evidence="4">Peptidase, putative</fullName>
    </submittedName>
</protein>
<dbReference type="GO" id="GO:0004185">
    <property type="term" value="F:serine-type carboxypeptidase activity"/>
    <property type="evidence" value="ECO:0007669"/>
    <property type="project" value="InterPro"/>
</dbReference>
<dbReference type="InterPro" id="IPR001563">
    <property type="entry name" value="Peptidase_S10"/>
</dbReference>
<dbReference type="InterPro" id="IPR029058">
    <property type="entry name" value="AB_hydrolase_fold"/>
</dbReference>
<dbReference type="Pfam" id="PF00450">
    <property type="entry name" value="Peptidase_S10"/>
    <property type="match status" value="1"/>
</dbReference>
<dbReference type="OMA" id="DTSCRIH"/>
<dbReference type="GO" id="GO:0006508">
    <property type="term" value="P:proteolysis"/>
    <property type="evidence" value="ECO:0007669"/>
    <property type="project" value="InterPro"/>
</dbReference>
<dbReference type="PANTHER" id="PTHR11802:SF201">
    <property type="entry name" value="CARBOXYPEPTIDASE"/>
    <property type="match status" value="1"/>
</dbReference>
<dbReference type="Proteomes" id="UP000051952">
    <property type="component" value="Unassembled WGS sequence"/>
</dbReference>
<evidence type="ECO:0000313" key="4">
    <source>
        <dbReference type="EMBL" id="CUE71137.1"/>
    </source>
</evidence>
<feature type="region of interest" description="Disordered" evidence="2">
    <location>
        <begin position="545"/>
        <end position="578"/>
    </location>
</feature>
<proteinExistence type="inferred from homology"/>
<name>A0A0S4ILE5_BODSA</name>
<sequence length="578" mass="63059">MWSASSLLTRRGGVLLALLLLLSFITMMSDAASSSSYRSQTGWWDEVTSLPGYRTQNGSSTLPSRMFSGYVNLSSDHNVLPPALTDATSMFMHYFMFTAEDTSTPAPTIVWWNGGPGASSAWGLFVENGPLLLTEESVLSEEDVQQLILNPYRWTKHANLIAFCNPPPIGFSYCLPAGPTGNGTACGTWNDTRVGIVDAEAIRIVVSDHFPALAQHPIYFMGESYAGVYIGETVQWMLSNPTTFAPVLAKLAGVALGDACLGSDVLCGGASGPYPTLLFFYGHGQVSTELWNWLLTQCTTTELNGRTQSATCTAAINKIYDAVGGYYAYNLVDQCTSDAFSSSRSVSQKERRQKNAAAAELVASSTALGSTIPIPEENGYWCPGQIFFEYFDRADARTATFVPLNSTFFNADDGEGMSYVYNSLSVMPAITALLLNRNPAINQGRPVHVWAFDGDEDPSVNIFSTQEAWWKYATSQTFQKTKEWSSWVINGSTIVGGYSTEWLNGTLSFVSIRGSGHMVAEYKPASALAFLQSFLKGTSLPPYVAPPPSMEGRRRRKNKRTSVNARRRFPSSGLSKDL</sequence>